<dbReference type="SUPFAM" id="SSF53383">
    <property type="entry name" value="PLP-dependent transferases"/>
    <property type="match status" value="1"/>
</dbReference>
<name>A0A8J4VJ23_9ROSI</name>
<dbReference type="Gene3D" id="3.90.1150.10">
    <property type="entry name" value="Aspartate Aminotransferase, domain 1"/>
    <property type="match status" value="1"/>
</dbReference>
<keyword evidence="2" id="KW-0663">Pyridoxal phosphate</keyword>
<dbReference type="InterPro" id="IPR015424">
    <property type="entry name" value="PyrdxlP-dep_Trfase"/>
</dbReference>
<dbReference type="InterPro" id="IPR004839">
    <property type="entry name" value="Aminotransferase_I/II_large"/>
</dbReference>
<feature type="domain" description="Aminotransferase class I/classII large" evidence="3">
    <location>
        <begin position="47"/>
        <end position="148"/>
    </location>
</feature>
<dbReference type="Gene3D" id="3.40.640.10">
    <property type="entry name" value="Type I PLP-dependent aspartate aminotransferase-like (Major domain)"/>
    <property type="match status" value="1"/>
</dbReference>
<evidence type="ECO:0000313" key="4">
    <source>
        <dbReference type="EMBL" id="KAF3958300.1"/>
    </source>
</evidence>
<evidence type="ECO:0000256" key="2">
    <source>
        <dbReference type="ARBA" id="ARBA00022898"/>
    </source>
</evidence>
<keyword evidence="5" id="KW-1185">Reference proteome</keyword>
<dbReference type="Pfam" id="PF00155">
    <property type="entry name" value="Aminotran_1_2"/>
    <property type="match status" value="1"/>
</dbReference>
<dbReference type="PANTHER" id="PTHR43795">
    <property type="entry name" value="BIFUNCTIONAL ASPARTATE AMINOTRANSFERASE AND GLUTAMATE/ASPARTATE-PREPHENATE AMINOTRANSFERASE-RELATED"/>
    <property type="match status" value="1"/>
</dbReference>
<accession>A0A8J4VJ23</accession>
<evidence type="ECO:0000256" key="1">
    <source>
        <dbReference type="ARBA" id="ARBA00011738"/>
    </source>
</evidence>
<dbReference type="Proteomes" id="UP000737018">
    <property type="component" value="Unassembled WGS sequence"/>
</dbReference>
<dbReference type="InterPro" id="IPR050478">
    <property type="entry name" value="Ethylene_sulfur-biosynth"/>
</dbReference>
<dbReference type="GO" id="GO:0006520">
    <property type="term" value="P:amino acid metabolic process"/>
    <property type="evidence" value="ECO:0007669"/>
    <property type="project" value="TreeGrafter"/>
</dbReference>
<comment type="subunit">
    <text evidence="1">Homodimer.</text>
</comment>
<evidence type="ECO:0000259" key="3">
    <source>
        <dbReference type="Pfam" id="PF00155"/>
    </source>
</evidence>
<reference evidence="4" key="1">
    <citation type="submission" date="2020-03" db="EMBL/GenBank/DDBJ databases">
        <title>Castanea mollissima Vanexum genome sequencing.</title>
        <authorList>
            <person name="Staton M."/>
        </authorList>
    </citation>
    <scope>NUCLEOTIDE SEQUENCE</scope>
    <source>
        <tissue evidence="4">Leaf</tissue>
    </source>
</reference>
<evidence type="ECO:0000313" key="5">
    <source>
        <dbReference type="Proteomes" id="UP000737018"/>
    </source>
</evidence>
<proteinExistence type="predicted"/>
<dbReference type="OrthoDB" id="691673at2759"/>
<dbReference type="EMBL" id="JRKL02002592">
    <property type="protein sequence ID" value="KAF3958300.1"/>
    <property type="molecule type" value="Genomic_DNA"/>
</dbReference>
<sequence length="150" mass="16916">MVLSKNQQLLSKIATNDRHGENSPYFDGWKAYDNNPYHPIDNREGVIQMGLAENQLCFDLIQKWIWRNPKASICTAKGVHEFKNIAIFQDYHGFKEFRQVVANFMGKARGGRVTFDPSRLVMSGGATGANKTVMFCLANPGDAFLVPDFL</sequence>
<comment type="caution">
    <text evidence="4">The sequence shown here is derived from an EMBL/GenBank/DDBJ whole genome shotgun (WGS) entry which is preliminary data.</text>
</comment>
<gene>
    <name evidence="4" type="ORF">CMV_016781</name>
</gene>
<dbReference type="InterPro" id="IPR015422">
    <property type="entry name" value="PyrdxlP-dep_Trfase_small"/>
</dbReference>
<dbReference type="PRINTS" id="PR00753">
    <property type="entry name" value="ACCSYNTHASE"/>
</dbReference>
<dbReference type="GO" id="GO:0008483">
    <property type="term" value="F:transaminase activity"/>
    <property type="evidence" value="ECO:0007669"/>
    <property type="project" value="TreeGrafter"/>
</dbReference>
<dbReference type="GO" id="GO:0030170">
    <property type="term" value="F:pyridoxal phosphate binding"/>
    <property type="evidence" value="ECO:0007669"/>
    <property type="project" value="InterPro"/>
</dbReference>
<protein>
    <recommendedName>
        <fullName evidence="3">Aminotransferase class I/classII large domain-containing protein</fullName>
    </recommendedName>
</protein>
<dbReference type="InterPro" id="IPR015421">
    <property type="entry name" value="PyrdxlP-dep_Trfase_major"/>
</dbReference>
<organism evidence="4 5">
    <name type="scientific">Castanea mollissima</name>
    <name type="common">Chinese chestnut</name>
    <dbReference type="NCBI Taxonomy" id="60419"/>
    <lineage>
        <taxon>Eukaryota</taxon>
        <taxon>Viridiplantae</taxon>
        <taxon>Streptophyta</taxon>
        <taxon>Embryophyta</taxon>
        <taxon>Tracheophyta</taxon>
        <taxon>Spermatophyta</taxon>
        <taxon>Magnoliopsida</taxon>
        <taxon>eudicotyledons</taxon>
        <taxon>Gunneridae</taxon>
        <taxon>Pentapetalae</taxon>
        <taxon>rosids</taxon>
        <taxon>fabids</taxon>
        <taxon>Fagales</taxon>
        <taxon>Fagaceae</taxon>
        <taxon>Castanea</taxon>
    </lineage>
</organism>
<dbReference type="PANTHER" id="PTHR43795:SF74">
    <property type="entry name" value="1-AMINOCYCLOPROPANE-1-CARBOXYLATE SYNTHASE-LIKE PROTEIN 1"/>
    <property type="match status" value="1"/>
</dbReference>
<dbReference type="AlphaFoldDB" id="A0A8J4VJ23"/>